<dbReference type="AlphaFoldDB" id="A0A7J6NH08"/>
<protein>
    <submittedName>
        <fullName evidence="1">Uncharacterized protein</fullName>
    </submittedName>
</protein>
<evidence type="ECO:0000313" key="1">
    <source>
        <dbReference type="EMBL" id="KAF4683118.1"/>
    </source>
</evidence>
<dbReference type="Proteomes" id="UP000541610">
    <property type="component" value="Unassembled WGS sequence"/>
</dbReference>
<proteinExistence type="predicted"/>
<organism evidence="1 2">
    <name type="scientific">Perkinsus olseni</name>
    <name type="common">Perkinsus atlanticus</name>
    <dbReference type="NCBI Taxonomy" id="32597"/>
    <lineage>
        <taxon>Eukaryota</taxon>
        <taxon>Sar</taxon>
        <taxon>Alveolata</taxon>
        <taxon>Perkinsozoa</taxon>
        <taxon>Perkinsea</taxon>
        <taxon>Perkinsida</taxon>
        <taxon>Perkinsidae</taxon>
        <taxon>Perkinsus</taxon>
    </lineage>
</organism>
<accession>A0A7J6NH08</accession>
<sequence length="232" mass="25290">MARLPRIARLMSRLRCGVSLVSNRSPLGEVLGGSSGSIGHRQKVEDVDLESSAHVCGLSVKVTWLLPGALWQEAHLEGLRGTRGFGQLACSLPIIATDCSGRCHAALFLNSSYSIEAFPLTSNADEALRESPTRIRLLLPGWTSPRSPLNLQRFTGVRGYYLTPGLSWPVISDPKKLRDLSKALATLDIDVDAFMRIYSKGSSVRLVRDICQASADEQVGQDWLDAAKESVE</sequence>
<comment type="caution">
    <text evidence="1">The sequence shown here is derived from an EMBL/GenBank/DDBJ whole genome shotgun (WGS) entry which is preliminary data.</text>
</comment>
<gene>
    <name evidence="1" type="ORF">FOZ60_009564</name>
</gene>
<evidence type="ECO:0000313" key="2">
    <source>
        <dbReference type="Proteomes" id="UP000541610"/>
    </source>
</evidence>
<name>A0A7J6NH08_PEROL</name>
<feature type="non-terminal residue" evidence="1">
    <location>
        <position position="1"/>
    </location>
</feature>
<dbReference type="EMBL" id="JABANP010000387">
    <property type="protein sequence ID" value="KAF4683118.1"/>
    <property type="molecule type" value="Genomic_DNA"/>
</dbReference>
<reference evidence="1 2" key="1">
    <citation type="submission" date="2020-04" db="EMBL/GenBank/DDBJ databases">
        <title>Perkinsus olseni comparative genomics.</title>
        <authorList>
            <person name="Bogema D.R."/>
        </authorList>
    </citation>
    <scope>NUCLEOTIDE SEQUENCE [LARGE SCALE GENOMIC DNA]</scope>
    <source>
        <strain evidence="1">00978-12</strain>
    </source>
</reference>